<dbReference type="EMBL" id="AP023420">
    <property type="protein sequence ID" value="BCK82726.1"/>
    <property type="molecule type" value="Genomic_DNA"/>
</dbReference>
<keyword evidence="2" id="KW-1185">Reference proteome</keyword>
<reference evidence="1" key="1">
    <citation type="submission" date="2020-09" db="EMBL/GenBank/DDBJ databases">
        <title>New species isolated from human feces.</title>
        <authorList>
            <person name="Kitahara M."/>
            <person name="Shigeno Y."/>
            <person name="Shime M."/>
            <person name="Matsumoto Y."/>
            <person name="Nakamura S."/>
            <person name="Motooka D."/>
            <person name="Fukuoka S."/>
            <person name="Nishikawa H."/>
            <person name="Benno Y."/>
        </authorList>
    </citation>
    <scope>NUCLEOTIDE SEQUENCE</scope>
    <source>
        <strain evidence="1">MM59</strain>
    </source>
</reference>
<dbReference type="KEGG" id="pfaa:MM59RIKEN_00450"/>
<accession>A0A810QAK8</accession>
<evidence type="ECO:0000313" key="1">
    <source>
        <dbReference type="EMBL" id="BCK82726.1"/>
    </source>
</evidence>
<dbReference type="AlphaFoldDB" id="A0A810QAK8"/>
<dbReference type="Proteomes" id="UP000679848">
    <property type="component" value="Chromosome"/>
</dbReference>
<dbReference type="RefSeq" id="WP_213542371.1">
    <property type="nucleotide sequence ID" value="NZ_AP023420.1"/>
</dbReference>
<dbReference type="InterPro" id="IPR024265">
    <property type="entry name" value="DUF3788"/>
</dbReference>
<name>A0A810QAK8_9FIRM</name>
<proteinExistence type="predicted"/>
<dbReference type="Pfam" id="PF12663">
    <property type="entry name" value="DUF3788"/>
    <property type="match status" value="1"/>
</dbReference>
<organism evidence="1 2">
    <name type="scientific">Pusillibacter faecalis</name>
    <dbReference type="NCBI Taxonomy" id="2714358"/>
    <lineage>
        <taxon>Bacteria</taxon>
        <taxon>Bacillati</taxon>
        <taxon>Bacillota</taxon>
        <taxon>Clostridia</taxon>
        <taxon>Eubacteriales</taxon>
        <taxon>Oscillospiraceae</taxon>
        <taxon>Pusillibacter</taxon>
    </lineage>
</organism>
<evidence type="ECO:0008006" key="3">
    <source>
        <dbReference type="Google" id="ProtNLM"/>
    </source>
</evidence>
<evidence type="ECO:0000313" key="2">
    <source>
        <dbReference type="Proteomes" id="UP000679848"/>
    </source>
</evidence>
<protein>
    <recommendedName>
        <fullName evidence="3">DUF3788 domain-containing protein</fullName>
    </recommendedName>
</protein>
<sequence>MTEWVTLYPQTSEPLREEVDLYVASPLWMELRAYLEKELHAASRVEYSRCGMEPGWNVKFKQGGRSLCTVYMRRGYVTAMVSIGAREENAAQLVLLACTAYTREVYQHTAASRMGRWLMLDVTSPEVLADVKALVNLRAKKVSNQT</sequence>
<gene>
    <name evidence="1" type="ORF">MM59RIKEN_00450</name>
</gene>